<protein>
    <submittedName>
        <fullName evidence="1">Uncharacterized protein</fullName>
    </submittedName>
</protein>
<dbReference type="EMBL" id="LLXL01000410">
    <property type="protein sequence ID" value="PKK72861.1"/>
    <property type="molecule type" value="Genomic_DNA"/>
</dbReference>
<name>A0A2N1NG63_9GLOM</name>
<reference evidence="1 2" key="1">
    <citation type="submission" date="2016-04" db="EMBL/GenBank/DDBJ databases">
        <title>Genome analyses suggest a sexual origin of heterokaryosis in a supposedly ancient asexual fungus.</title>
        <authorList>
            <person name="Ropars J."/>
            <person name="Sedzielewska K."/>
            <person name="Noel J."/>
            <person name="Charron P."/>
            <person name="Farinelli L."/>
            <person name="Marton T."/>
            <person name="Kruger M."/>
            <person name="Pelin A."/>
            <person name="Brachmann A."/>
            <person name="Corradi N."/>
        </authorList>
    </citation>
    <scope>NUCLEOTIDE SEQUENCE [LARGE SCALE GENOMIC DNA]</scope>
    <source>
        <strain evidence="1 2">C2</strain>
    </source>
</reference>
<dbReference type="AlphaFoldDB" id="A0A2N1NG63"/>
<accession>A0A2N1NG63</accession>
<evidence type="ECO:0000313" key="2">
    <source>
        <dbReference type="Proteomes" id="UP000233469"/>
    </source>
</evidence>
<comment type="caution">
    <text evidence="1">The sequence shown here is derived from an EMBL/GenBank/DDBJ whole genome shotgun (WGS) entry which is preliminary data.</text>
</comment>
<evidence type="ECO:0000313" key="1">
    <source>
        <dbReference type="EMBL" id="PKK72861.1"/>
    </source>
</evidence>
<sequence>MKSRFILRQENKKLMSYYPKIIWLLSKRRPKGIMTGFQKFQEVPNDTFNVWNTHKCRDNNECSVVTLIKSKLDFLVRRSNKRQLFGFYQEVSKESNEEVPITSWQWFRCNKIKQLRHDAFGLMVTNLTFDTMGGGMMVQLDRLFPQITLEDPPICIPSQVKSQDKNTFSAFIFLFTATL</sequence>
<reference evidence="1 2" key="2">
    <citation type="submission" date="2017-10" db="EMBL/GenBank/DDBJ databases">
        <title>Extensive intraspecific genome diversity in a model arbuscular mycorrhizal fungus.</title>
        <authorList>
            <person name="Chen E.C.H."/>
            <person name="Morin E."/>
            <person name="Baudet D."/>
            <person name="Noel J."/>
            <person name="Ndikumana S."/>
            <person name="Charron P."/>
            <person name="St-Onge C."/>
            <person name="Giorgi J."/>
            <person name="Grigoriev I.V."/>
            <person name="Roux C."/>
            <person name="Martin F.M."/>
            <person name="Corradi N."/>
        </authorList>
    </citation>
    <scope>NUCLEOTIDE SEQUENCE [LARGE SCALE GENOMIC DNA]</scope>
    <source>
        <strain evidence="1 2">C2</strain>
    </source>
</reference>
<gene>
    <name evidence="1" type="ORF">RhiirC2_864778</name>
</gene>
<dbReference type="Proteomes" id="UP000233469">
    <property type="component" value="Unassembled WGS sequence"/>
</dbReference>
<proteinExistence type="predicted"/>
<organism evidence="1 2">
    <name type="scientific">Rhizophagus irregularis</name>
    <dbReference type="NCBI Taxonomy" id="588596"/>
    <lineage>
        <taxon>Eukaryota</taxon>
        <taxon>Fungi</taxon>
        <taxon>Fungi incertae sedis</taxon>
        <taxon>Mucoromycota</taxon>
        <taxon>Glomeromycotina</taxon>
        <taxon>Glomeromycetes</taxon>
        <taxon>Glomerales</taxon>
        <taxon>Glomeraceae</taxon>
        <taxon>Rhizophagus</taxon>
    </lineage>
</organism>